<dbReference type="PaxDb" id="2903-EOD28314"/>
<dbReference type="InterPro" id="IPR011009">
    <property type="entry name" value="Kinase-like_dom_sf"/>
</dbReference>
<dbReference type="GO" id="GO:0004672">
    <property type="term" value="F:protein kinase activity"/>
    <property type="evidence" value="ECO:0007669"/>
    <property type="project" value="InterPro"/>
</dbReference>
<dbReference type="SUPFAM" id="SSF81383">
    <property type="entry name" value="F-box domain"/>
    <property type="match status" value="1"/>
</dbReference>
<keyword evidence="5" id="KW-1185">Reference proteome</keyword>
<evidence type="ECO:0008006" key="6">
    <source>
        <dbReference type="Google" id="ProtNLM"/>
    </source>
</evidence>
<protein>
    <recommendedName>
        <fullName evidence="6">F-box domain-containing protein</fullName>
    </recommendedName>
</protein>
<organism evidence="4 5">
    <name type="scientific">Emiliania huxleyi (strain CCMP1516)</name>
    <dbReference type="NCBI Taxonomy" id="280463"/>
    <lineage>
        <taxon>Eukaryota</taxon>
        <taxon>Haptista</taxon>
        <taxon>Haptophyta</taxon>
        <taxon>Prymnesiophyceae</taxon>
        <taxon>Isochrysidales</taxon>
        <taxon>Noelaerhabdaceae</taxon>
        <taxon>Emiliania</taxon>
    </lineage>
</organism>
<dbReference type="STRING" id="2903.R1F503"/>
<dbReference type="GeneID" id="17273859"/>
<dbReference type="InterPro" id="IPR036047">
    <property type="entry name" value="F-box-like_dom_sf"/>
</dbReference>
<dbReference type="Gene3D" id="1.10.510.10">
    <property type="entry name" value="Transferase(Phosphotransferase) domain 1"/>
    <property type="match status" value="1"/>
</dbReference>
<dbReference type="Pfam" id="PF00069">
    <property type="entry name" value="Pkinase"/>
    <property type="match status" value="1"/>
</dbReference>
<dbReference type="GO" id="GO:0005524">
    <property type="term" value="F:ATP binding"/>
    <property type="evidence" value="ECO:0007669"/>
    <property type="project" value="InterPro"/>
</dbReference>
<feature type="domain" description="Protein kinase" evidence="2">
    <location>
        <begin position="81"/>
        <end position="206"/>
    </location>
</feature>
<dbReference type="PROSITE" id="PS50011">
    <property type="entry name" value="PROTEIN_KINASE_DOM"/>
    <property type="match status" value="1"/>
</dbReference>
<feature type="domain" description="F-box" evidence="3">
    <location>
        <begin position="15"/>
        <end position="61"/>
    </location>
</feature>
<feature type="region of interest" description="Disordered" evidence="1">
    <location>
        <begin position="1"/>
        <end position="20"/>
    </location>
</feature>
<dbReference type="SMART" id="SM00256">
    <property type="entry name" value="FBOX"/>
    <property type="match status" value="1"/>
</dbReference>
<evidence type="ECO:0000313" key="5">
    <source>
        <dbReference type="Proteomes" id="UP000013827"/>
    </source>
</evidence>
<evidence type="ECO:0000313" key="4">
    <source>
        <dbReference type="EnsemblProtists" id="EOD28314"/>
    </source>
</evidence>
<sequence>MKTRRSSRRPGPAEPAGIGSLPDECLVEVFRSLDVEDTLSNAGVSSRWRRVAQDPALWQRTRFSSIDTDRLLSHEGHEGHFRLLSQPRVDHTGSWAKCERKLGRVRLLCRSVDLDYVEAGEGVSYRLLRSISCLQQLHHPTVVPLLLVNVDVPRNQLQLFYGDVGTPLEVLLKAGRVAMEDARCVLRQVLQALAHCHAQGITHRNP</sequence>
<dbReference type="PROSITE" id="PS50181">
    <property type="entry name" value="FBOX"/>
    <property type="match status" value="1"/>
</dbReference>
<dbReference type="Gene3D" id="1.20.1280.50">
    <property type="match status" value="1"/>
</dbReference>
<reference evidence="5" key="1">
    <citation type="journal article" date="2013" name="Nature">
        <title>Pan genome of the phytoplankton Emiliania underpins its global distribution.</title>
        <authorList>
            <person name="Read B.A."/>
            <person name="Kegel J."/>
            <person name="Klute M.J."/>
            <person name="Kuo A."/>
            <person name="Lefebvre S.C."/>
            <person name="Maumus F."/>
            <person name="Mayer C."/>
            <person name="Miller J."/>
            <person name="Monier A."/>
            <person name="Salamov A."/>
            <person name="Young J."/>
            <person name="Aguilar M."/>
            <person name="Claverie J.M."/>
            <person name="Frickenhaus S."/>
            <person name="Gonzalez K."/>
            <person name="Herman E.K."/>
            <person name="Lin Y.C."/>
            <person name="Napier J."/>
            <person name="Ogata H."/>
            <person name="Sarno A.F."/>
            <person name="Shmutz J."/>
            <person name="Schroeder D."/>
            <person name="de Vargas C."/>
            <person name="Verret F."/>
            <person name="von Dassow P."/>
            <person name="Valentin K."/>
            <person name="Van de Peer Y."/>
            <person name="Wheeler G."/>
            <person name="Dacks J.B."/>
            <person name="Delwiche C.F."/>
            <person name="Dyhrman S.T."/>
            <person name="Glockner G."/>
            <person name="John U."/>
            <person name="Richards T."/>
            <person name="Worden A.Z."/>
            <person name="Zhang X."/>
            <person name="Grigoriev I.V."/>
            <person name="Allen A.E."/>
            <person name="Bidle K."/>
            <person name="Borodovsky M."/>
            <person name="Bowler C."/>
            <person name="Brownlee C."/>
            <person name="Cock J.M."/>
            <person name="Elias M."/>
            <person name="Gladyshev V.N."/>
            <person name="Groth M."/>
            <person name="Guda C."/>
            <person name="Hadaegh A."/>
            <person name="Iglesias-Rodriguez M.D."/>
            <person name="Jenkins J."/>
            <person name="Jones B.M."/>
            <person name="Lawson T."/>
            <person name="Leese F."/>
            <person name="Lindquist E."/>
            <person name="Lobanov A."/>
            <person name="Lomsadze A."/>
            <person name="Malik S.B."/>
            <person name="Marsh M.E."/>
            <person name="Mackinder L."/>
            <person name="Mock T."/>
            <person name="Mueller-Roeber B."/>
            <person name="Pagarete A."/>
            <person name="Parker M."/>
            <person name="Probert I."/>
            <person name="Quesneville H."/>
            <person name="Raines C."/>
            <person name="Rensing S.A."/>
            <person name="Riano-Pachon D.M."/>
            <person name="Richier S."/>
            <person name="Rokitta S."/>
            <person name="Shiraiwa Y."/>
            <person name="Soanes D.M."/>
            <person name="van der Giezen M."/>
            <person name="Wahlund T.M."/>
            <person name="Williams B."/>
            <person name="Wilson W."/>
            <person name="Wolfe G."/>
            <person name="Wurch L.L."/>
        </authorList>
    </citation>
    <scope>NUCLEOTIDE SEQUENCE</scope>
</reference>
<dbReference type="EnsemblProtists" id="EOD28314">
    <property type="protein sequence ID" value="EOD28314"/>
    <property type="gene ID" value="EMIHUDRAFT_204122"/>
</dbReference>
<reference evidence="4" key="2">
    <citation type="submission" date="2024-10" db="UniProtKB">
        <authorList>
            <consortium name="EnsemblProtists"/>
        </authorList>
    </citation>
    <scope>IDENTIFICATION</scope>
</reference>
<dbReference type="Proteomes" id="UP000013827">
    <property type="component" value="Unassembled WGS sequence"/>
</dbReference>
<dbReference type="AlphaFoldDB" id="A0A0D3JXS9"/>
<accession>A0A0D3JXS9</accession>
<dbReference type="HOGENOM" id="CLU_1334062_0_0_1"/>
<name>A0A0D3JXS9_EMIH1</name>
<dbReference type="Pfam" id="PF12937">
    <property type="entry name" value="F-box-like"/>
    <property type="match status" value="1"/>
</dbReference>
<dbReference type="InterPro" id="IPR000719">
    <property type="entry name" value="Prot_kinase_dom"/>
</dbReference>
<dbReference type="KEGG" id="ehx:EMIHUDRAFT_204122"/>
<evidence type="ECO:0000259" key="3">
    <source>
        <dbReference type="PROSITE" id="PS50181"/>
    </source>
</evidence>
<proteinExistence type="predicted"/>
<evidence type="ECO:0000256" key="1">
    <source>
        <dbReference type="SAM" id="MobiDB-lite"/>
    </source>
</evidence>
<evidence type="ECO:0000259" key="2">
    <source>
        <dbReference type="PROSITE" id="PS50011"/>
    </source>
</evidence>
<dbReference type="InterPro" id="IPR001810">
    <property type="entry name" value="F-box_dom"/>
</dbReference>
<dbReference type="RefSeq" id="XP_005780743.1">
    <property type="nucleotide sequence ID" value="XM_005780686.1"/>
</dbReference>
<dbReference type="SUPFAM" id="SSF56112">
    <property type="entry name" value="Protein kinase-like (PK-like)"/>
    <property type="match status" value="1"/>
</dbReference>